<dbReference type="SFLD" id="SFLDS00029">
    <property type="entry name" value="Radical_SAM"/>
    <property type="match status" value="1"/>
</dbReference>
<keyword evidence="5" id="KW-0411">Iron-sulfur</keyword>
<evidence type="ECO:0000256" key="3">
    <source>
        <dbReference type="ARBA" id="ARBA00022723"/>
    </source>
</evidence>
<keyword evidence="9" id="KW-1185">Reference proteome</keyword>
<dbReference type="InterPro" id="IPR007197">
    <property type="entry name" value="rSAM"/>
</dbReference>
<dbReference type="RefSeq" id="WP_239367627.1">
    <property type="nucleotide sequence ID" value="NZ_JAKREW010000019.1"/>
</dbReference>
<keyword evidence="2" id="KW-0949">S-adenosyl-L-methionine</keyword>
<dbReference type="PANTHER" id="PTHR43409">
    <property type="entry name" value="ANAEROBIC MAGNESIUM-PROTOPORPHYRIN IX MONOMETHYL ESTER CYCLASE-RELATED"/>
    <property type="match status" value="1"/>
</dbReference>
<feature type="domain" description="Elp3/MiaA/NifB-like radical SAM core" evidence="7">
    <location>
        <begin position="256"/>
        <end position="461"/>
    </location>
</feature>
<proteinExistence type="predicted"/>
<dbReference type="PANTHER" id="PTHR43409:SF7">
    <property type="entry name" value="BLL1977 PROTEIN"/>
    <property type="match status" value="1"/>
</dbReference>
<dbReference type="Pfam" id="PF04055">
    <property type="entry name" value="Radical_SAM"/>
    <property type="match status" value="1"/>
</dbReference>
<dbReference type="InterPro" id="IPR051198">
    <property type="entry name" value="BchE-like"/>
</dbReference>
<name>A0ABS9QHQ4_9HYPH</name>
<evidence type="ECO:0000256" key="1">
    <source>
        <dbReference type="ARBA" id="ARBA00001966"/>
    </source>
</evidence>
<dbReference type="Proteomes" id="UP001201701">
    <property type="component" value="Unassembled WGS sequence"/>
</dbReference>
<evidence type="ECO:0000313" key="9">
    <source>
        <dbReference type="Proteomes" id="UP001201701"/>
    </source>
</evidence>
<evidence type="ECO:0000256" key="5">
    <source>
        <dbReference type="ARBA" id="ARBA00023014"/>
    </source>
</evidence>
<dbReference type="InterPro" id="IPR058240">
    <property type="entry name" value="rSAM_sf"/>
</dbReference>
<dbReference type="Gene3D" id="3.40.50.280">
    <property type="entry name" value="Cobalamin-binding domain"/>
    <property type="match status" value="1"/>
</dbReference>
<evidence type="ECO:0000256" key="4">
    <source>
        <dbReference type="ARBA" id="ARBA00023004"/>
    </source>
</evidence>
<evidence type="ECO:0000256" key="6">
    <source>
        <dbReference type="SAM" id="MobiDB-lite"/>
    </source>
</evidence>
<protein>
    <submittedName>
        <fullName evidence="8">RiPP maturation radical SAM C-methyltransferase</fullName>
    </submittedName>
</protein>
<organism evidence="8 9">
    <name type="scientific">Mesorhizobium retamae</name>
    <dbReference type="NCBI Taxonomy" id="2912854"/>
    <lineage>
        <taxon>Bacteria</taxon>
        <taxon>Pseudomonadati</taxon>
        <taxon>Pseudomonadota</taxon>
        <taxon>Alphaproteobacteria</taxon>
        <taxon>Hyphomicrobiales</taxon>
        <taxon>Phyllobacteriaceae</taxon>
        <taxon>Mesorhizobium</taxon>
    </lineage>
</organism>
<comment type="cofactor">
    <cofactor evidence="1">
        <name>[4Fe-4S] cluster</name>
        <dbReference type="ChEBI" id="CHEBI:49883"/>
    </cofactor>
</comment>
<dbReference type="SMART" id="SM00729">
    <property type="entry name" value="Elp3"/>
    <property type="match status" value="1"/>
</dbReference>
<dbReference type="InterPro" id="IPR006638">
    <property type="entry name" value="Elp3/MiaA/NifB-like_rSAM"/>
</dbReference>
<dbReference type="InterPro" id="IPR013785">
    <property type="entry name" value="Aldolase_TIM"/>
</dbReference>
<dbReference type="SFLD" id="SFLDG01082">
    <property type="entry name" value="B12-binding_domain_containing"/>
    <property type="match status" value="1"/>
</dbReference>
<reference evidence="8 9" key="1">
    <citation type="submission" date="2022-02" db="EMBL/GenBank/DDBJ databases">
        <title>Draft genome sequence of Mezorhizobium retamae strain IRAMC:0171 isolated from Retama raetam nodules.</title>
        <authorList>
            <person name="Bengaied R."/>
            <person name="Sbissi I."/>
            <person name="Huber K."/>
            <person name="Ghodbane F."/>
            <person name="Nouioui I."/>
            <person name="Tarhouni M."/>
            <person name="Gtari M."/>
        </authorList>
    </citation>
    <scope>NUCLEOTIDE SEQUENCE [LARGE SCALE GENOMIC DNA]</scope>
    <source>
        <strain evidence="8 9">IRAMC:0171</strain>
    </source>
</reference>
<sequence>MFDADYRTADILVVVPPFASPDRPALGPHVIAARAEQAGYRTRVLYANLSFASRVGVRRYQKLCGTPTGLLIGERIFARAMFGAKAHGHMEPDVQRAIAAATAPSAVTLGWLQEAAKQWADDFSAELAAMPAGIVGFSTVFEQTLAALSIAKRTKKAASGKTLLLGGANVDGVMSEGIRPLAGSIDYIFSGESDVSFVDFLANLRDQKTGKGKIIRGEPLETLDDSPMPDYDDYFVQLAQTVACDIHPDGLRPEEIWLPYETSRGCWWGAKQHCTFCGLNANGMQHRQKSADKAFTELNDLVTRHKATRIMMVDNIMPHSYFSTLLPELAKAENKVGIFYEQKANLSFQKMKLLKSAGVERIQPGIESLATSVLKLMRKGSTLKINLDCLRFARSLGIEAAWNLLTDFPGDEDAAYEVTADLIPLLQHLQPPVGVGQLSIERFSPYFDKRDDYDITNVRPIPAYSLAFPTVKRADDIAYHFIGDYESSLRRRPDLARRLGDGVEAWKAAWAPDRAMPVLHVLDLSPGRYLLADTRACANVDAEILNEATMSAYLSGTGDQTVLRRGLDRGYLHDDYGLLLPLATAAEHLLERFESPRSQSDRPPPDRYDPTSARADRLKRAGA</sequence>
<dbReference type="SUPFAM" id="SSF102114">
    <property type="entry name" value="Radical SAM enzymes"/>
    <property type="match status" value="1"/>
</dbReference>
<evidence type="ECO:0000313" key="8">
    <source>
        <dbReference type="EMBL" id="MCG7506951.1"/>
    </source>
</evidence>
<dbReference type="SFLD" id="SFLDF00324">
    <property type="entry name" value="bacteriocin_maturation"/>
    <property type="match status" value="1"/>
</dbReference>
<comment type="caution">
    <text evidence="8">The sequence shown here is derived from an EMBL/GenBank/DDBJ whole genome shotgun (WGS) entry which is preliminary data.</text>
</comment>
<evidence type="ECO:0000256" key="2">
    <source>
        <dbReference type="ARBA" id="ARBA00022691"/>
    </source>
</evidence>
<keyword evidence="3" id="KW-0479">Metal-binding</keyword>
<accession>A0ABS9QHQ4</accession>
<gene>
    <name evidence="8" type="ORF">L4923_18145</name>
</gene>
<evidence type="ECO:0000259" key="7">
    <source>
        <dbReference type="SMART" id="SM00729"/>
    </source>
</evidence>
<dbReference type="EMBL" id="JAKREW010000019">
    <property type="protein sequence ID" value="MCG7506951.1"/>
    <property type="molecule type" value="Genomic_DNA"/>
</dbReference>
<dbReference type="NCBIfam" id="TIGR03975">
    <property type="entry name" value="rSAM_ocin_1"/>
    <property type="match status" value="1"/>
</dbReference>
<keyword evidence="4" id="KW-0408">Iron</keyword>
<dbReference type="InterPro" id="IPR023984">
    <property type="entry name" value="rSAM_ocin_1"/>
</dbReference>
<feature type="region of interest" description="Disordered" evidence="6">
    <location>
        <begin position="592"/>
        <end position="623"/>
    </location>
</feature>
<dbReference type="Gene3D" id="3.20.20.70">
    <property type="entry name" value="Aldolase class I"/>
    <property type="match status" value="1"/>
</dbReference>